<sequence length="233" mass="25028">MEWIRLIGVLIIVLGFVLKLDTIATVVIAGLATALVSGIGPLEFLNLLGESFVSNRIVSIFFLTLPMIGIAESNGLKQQAVKLIQSVRGLTTGLFYTLYLLIRLVAGLFSIRIGGHPQFVRPIVHPMGEAAMKTKLAGKNANDLELDAQSDDELKSLAAANENWGNFFGQNTFLGASGVLLMVGILADQGFNISPAELATASFPIAIISLVVGGLYNYFKSKQITKRYKGGDK</sequence>
<feature type="transmembrane region" description="Helical" evidence="1">
    <location>
        <begin position="93"/>
        <end position="113"/>
    </location>
</feature>
<dbReference type="EMBL" id="JAPRFR010000001">
    <property type="protein sequence ID" value="MCZ0725662.1"/>
    <property type="molecule type" value="Genomic_DNA"/>
</dbReference>
<evidence type="ECO:0000256" key="1">
    <source>
        <dbReference type="SAM" id="Phobius"/>
    </source>
</evidence>
<reference evidence="2" key="1">
    <citation type="submission" date="2022-12" db="EMBL/GenBank/DDBJ databases">
        <title>Description and comparative metabolic analysis of Aerococcus sp. nov., isolated from the feces of a pig.</title>
        <authorList>
            <person name="Chang Y.-H."/>
        </authorList>
    </citation>
    <scope>NUCLEOTIDE SEQUENCE</scope>
    <source>
        <strain evidence="2">YH-aer222</strain>
    </source>
</reference>
<keyword evidence="1" id="KW-0812">Transmembrane</keyword>
<organism evidence="2 3">
    <name type="scientific">Aerococcus kribbianus</name>
    <dbReference type="NCBI Taxonomy" id="2999064"/>
    <lineage>
        <taxon>Bacteria</taxon>
        <taxon>Bacillati</taxon>
        <taxon>Bacillota</taxon>
        <taxon>Bacilli</taxon>
        <taxon>Lactobacillales</taxon>
        <taxon>Aerococcaceae</taxon>
        <taxon>Aerococcus</taxon>
    </lineage>
</organism>
<proteinExistence type="predicted"/>
<accession>A0A9X3FW87</accession>
<dbReference type="RefSeq" id="WP_268751975.1">
    <property type="nucleotide sequence ID" value="NZ_JAPRFQ010000001.1"/>
</dbReference>
<keyword evidence="3" id="KW-1185">Reference proteome</keyword>
<protein>
    <submittedName>
        <fullName evidence="2">DUF969 domain-containing protein</fullName>
    </submittedName>
</protein>
<keyword evidence="1" id="KW-1133">Transmembrane helix</keyword>
<evidence type="ECO:0000313" key="3">
    <source>
        <dbReference type="Proteomes" id="UP001146670"/>
    </source>
</evidence>
<feature type="transmembrane region" description="Helical" evidence="1">
    <location>
        <begin position="198"/>
        <end position="219"/>
    </location>
</feature>
<feature type="transmembrane region" description="Helical" evidence="1">
    <location>
        <begin position="7"/>
        <end position="32"/>
    </location>
</feature>
<evidence type="ECO:0000313" key="2">
    <source>
        <dbReference type="EMBL" id="MCZ0725662.1"/>
    </source>
</evidence>
<dbReference type="Pfam" id="PF06149">
    <property type="entry name" value="DUF969"/>
    <property type="match status" value="1"/>
</dbReference>
<gene>
    <name evidence="2" type="ORF">OW157_03640</name>
</gene>
<comment type="caution">
    <text evidence="2">The sequence shown here is derived from an EMBL/GenBank/DDBJ whole genome shotgun (WGS) entry which is preliminary data.</text>
</comment>
<dbReference type="AlphaFoldDB" id="A0A9X3FW87"/>
<dbReference type="InterPro" id="IPR010374">
    <property type="entry name" value="DUF969"/>
</dbReference>
<name>A0A9X3FW87_9LACT</name>
<dbReference type="Proteomes" id="UP001146670">
    <property type="component" value="Unassembled WGS sequence"/>
</dbReference>
<keyword evidence="1" id="KW-0472">Membrane</keyword>